<protein>
    <recommendedName>
        <fullName evidence="2">Dolichyl-phosphate-mannose--protein mannosyltransferase</fullName>
        <ecNumber evidence="2">2.4.1.109</ecNumber>
    </recommendedName>
</protein>
<comment type="function">
    <text evidence="2">Transfers mannose from Dol-P-mannose to Ser or Thr residues on proteins.</text>
</comment>
<evidence type="ECO:0000256" key="2">
    <source>
        <dbReference type="RuleBase" id="RU367007"/>
    </source>
</evidence>
<dbReference type="EC" id="2.4.1.109" evidence="2"/>
<comment type="caution">
    <text evidence="4">The sequence shown here is derived from an EMBL/GenBank/DDBJ whole genome shotgun (WGS) entry which is preliminary data.</text>
</comment>
<keyword evidence="1" id="KW-0677">Repeat</keyword>
<dbReference type="Proteomes" id="UP000188320">
    <property type="component" value="Unassembled WGS sequence"/>
</dbReference>
<dbReference type="Pfam" id="PF02815">
    <property type="entry name" value="MIR"/>
    <property type="match status" value="1"/>
</dbReference>
<dbReference type="Pfam" id="PF16192">
    <property type="entry name" value="PMT_4TMC"/>
    <property type="match status" value="1"/>
</dbReference>
<organism evidence="4 5">
    <name type="scientific">Zancudomyces culisetae</name>
    <name type="common">Gut fungus</name>
    <name type="synonym">Smittium culisetae</name>
    <dbReference type="NCBI Taxonomy" id="1213189"/>
    <lineage>
        <taxon>Eukaryota</taxon>
        <taxon>Fungi</taxon>
        <taxon>Fungi incertae sedis</taxon>
        <taxon>Zoopagomycota</taxon>
        <taxon>Kickxellomycotina</taxon>
        <taxon>Harpellomycetes</taxon>
        <taxon>Harpellales</taxon>
        <taxon>Legeriomycetaceae</taxon>
        <taxon>Zancudomyces</taxon>
    </lineage>
</organism>
<comment type="catalytic activity">
    <reaction evidence="2">
        <text>a di-trans,poly-cis-dolichyl beta-D-mannosyl phosphate + L-threonyl-[protein] = 3-O-(alpha-D-mannosyl)-L-threonyl-[protein] + a di-trans,poly-cis-dolichyl phosphate + H(+)</text>
        <dbReference type="Rhea" id="RHEA:53396"/>
        <dbReference type="Rhea" id="RHEA-COMP:11060"/>
        <dbReference type="Rhea" id="RHEA-COMP:13547"/>
        <dbReference type="Rhea" id="RHEA-COMP:19498"/>
        <dbReference type="Rhea" id="RHEA-COMP:19501"/>
        <dbReference type="ChEBI" id="CHEBI:15378"/>
        <dbReference type="ChEBI" id="CHEBI:30013"/>
        <dbReference type="ChEBI" id="CHEBI:57683"/>
        <dbReference type="ChEBI" id="CHEBI:58211"/>
        <dbReference type="ChEBI" id="CHEBI:137323"/>
        <dbReference type="EC" id="2.4.1.109"/>
    </reaction>
</comment>
<dbReference type="AlphaFoldDB" id="A0A1R1PMN4"/>
<keyword evidence="2 4" id="KW-0328">Glycosyltransferase</keyword>
<dbReference type="GO" id="GO:0004169">
    <property type="term" value="F:dolichyl-phosphate-mannose-protein mannosyltransferase activity"/>
    <property type="evidence" value="ECO:0007669"/>
    <property type="project" value="UniProtKB-UniRule"/>
</dbReference>
<dbReference type="InterPro" id="IPR027005">
    <property type="entry name" value="PMT-like"/>
</dbReference>
<comment type="similarity">
    <text evidence="2">Belongs to the glycosyltransferase 39 family.</text>
</comment>
<proteinExistence type="inferred from homology"/>
<dbReference type="PANTHER" id="PTHR10050:SF46">
    <property type="entry name" value="PROTEIN O-MANNOSYL-TRANSFERASE 2"/>
    <property type="match status" value="1"/>
</dbReference>
<dbReference type="OrthoDB" id="292747at2759"/>
<keyword evidence="2 4" id="KW-0808">Transferase</keyword>
<evidence type="ECO:0000313" key="4">
    <source>
        <dbReference type="EMBL" id="OMH82235.1"/>
    </source>
</evidence>
<evidence type="ECO:0000256" key="1">
    <source>
        <dbReference type="ARBA" id="ARBA00022737"/>
    </source>
</evidence>
<dbReference type="SUPFAM" id="SSF82109">
    <property type="entry name" value="MIR domain"/>
    <property type="match status" value="1"/>
</dbReference>
<dbReference type="InterPro" id="IPR016093">
    <property type="entry name" value="MIR_motif"/>
</dbReference>
<comment type="subcellular location">
    <subcellularLocation>
        <location evidence="2">Endoplasmic reticulum membrane</location>
        <topology evidence="2">Multi-pass membrane protein</topology>
    </subcellularLocation>
</comment>
<dbReference type="InterPro" id="IPR032421">
    <property type="entry name" value="PMT_4TMC"/>
</dbReference>
<feature type="domain" description="MIR" evidence="3">
    <location>
        <begin position="117"/>
        <end position="178"/>
    </location>
</feature>
<keyword evidence="2" id="KW-0256">Endoplasmic reticulum</keyword>
<comment type="catalytic activity">
    <reaction evidence="2">
        <text>a di-trans,poly-cis-dolichyl beta-D-mannosyl phosphate + L-seryl-[protein] = 3-O-(alpha-D-mannosyl)-L-seryl-[protein] + a di-trans,poly-cis-dolichyl phosphate + H(+)</text>
        <dbReference type="Rhea" id="RHEA:17377"/>
        <dbReference type="Rhea" id="RHEA-COMP:9863"/>
        <dbReference type="Rhea" id="RHEA-COMP:13546"/>
        <dbReference type="Rhea" id="RHEA-COMP:19498"/>
        <dbReference type="Rhea" id="RHEA-COMP:19501"/>
        <dbReference type="ChEBI" id="CHEBI:15378"/>
        <dbReference type="ChEBI" id="CHEBI:29999"/>
        <dbReference type="ChEBI" id="CHEBI:57683"/>
        <dbReference type="ChEBI" id="CHEBI:58211"/>
        <dbReference type="ChEBI" id="CHEBI:137321"/>
        <dbReference type="EC" id="2.4.1.109"/>
    </reaction>
</comment>
<dbReference type="Gene3D" id="2.80.10.50">
    <property type="match status" value="1"/>
</dbReference>
<dbReference type="EMBL" id="LSSK01000711">
    <property type="protein sequence ID" value="OMH82235.1"/>
    <property type="molecule type" value="Genomic_DNA"/>
</dbReference>
<dbReference type="SMART" id="SM00472">
    <property type="entry name" value="MIR"/>
    <property type="match status" value="2"/>
</dbReference>
<evidence type="ECO:0000259" key="3">
    <source>
        <dbReference type="PROSITE" id="PS50919"/>
    </source>
</evidence>
<dbReference type="PROSITE" id="PS50919">
    <property type="entry name" value="MIR"/>
    <property type="match status" value="1"/>
</dbReference>
<name>A0A1R1PMN4_ZANCU</name>
<gene>
    <name evidence="4" type="ORF">AX774_g4292</name>
</gene>
<dbReference type="PANTHER" id="PTHR10050">
    <property type="entry name" value="DOLICHYL-PHOSPHATE-MANNOSE--PROTEIN MANNOSYLTRANSFERASE"/>
    <property type="match status" value="1"/>
</dbReference>
<keyword evidence="5" id="KW-1185">Reference proteome</keyword>
<sequence>MILNKSGPGDGTMPSLFQAHLRGIDLLHQPFDVAYGSKVTMRAAGGDYGLFHSHDSPIPGGSNNHQVTCYGHKDNNNEWLFFKEYTKEKNDESTRIGSEKNSDPETAMTTATGTDSIEYIKNKSIVRLRHVNTEGMLTVSRNHKWLLNSKYYEVSGRKKDVSGKEKDEKNDNWQIEIVGPKNENVVKALTVTGNQLPAWGYEQSEVVCGFDGKEEHQIWNVENQWNQFLKNGNPKLAKQSFFKNFLYLNKAMARTNNGLVPDEDKIDDLASQPLDWPVLRYGIRMSGWEFHRHKYYMLVSFCGWDGFYIIFRFLLWEELCIYTTTFRHCTLQYCFWHCR</sequence>
<dbReference type="UniPathway" id="UPA00378"/>
<reference evidence="5" key="1">
    <citation type="submission" date="2017-01" db="EMBL/GenBank/DDBJ databases">
        <authorList>
            <person name="Wang Y."/>
            <person name="White M."/>
            <person name="Kvist S."/>
            <person name="Moncalvo J.-M."/>
        </authorList>
    </citation>
    <scope>NUCLEOTIDE SEQUENCE [LARGE SCALE GENOMIC DNA]</scope>
    <source>
        <strain evidence="5">COL-18-3</strain>
    </source>
</reference>
<dbReference type="InterPro" id="IPR036300">
    <property type="entry name" value="MIR_dom_sf"/>
</dbReference>
<evidence type="ECO:0000313" key="5">
    <source>
        <dbReference type="Proteomes" id="UP000188320"/>
    </source>
</evidence>
<dbReference type="GO" id="GO:0005789">
    <property type="term" value="C:endoplasmic reticulum membrane"/>
    <property type="evidence" value="ECO:0007669"/>
    <property type="project" value="UniProtKB-SubCell"/>
</dbReference>
<comment type="pathway">
    <text evidence="2">Protein modification; protein glycosylation.</text>
</comment>
<accession>A0A1R1PMN4</accession>